<dbReference type="PIRSF" id="PIRSF021265">
    <property type="entry name" value="DUF956"/>
    <property type="match status" value="1"/>
</dbReference>
<dbReference type="Proteomes" id="UP000051697">
    <property type="component" value="Unassembled WGS sequence"/>
</dbReference>
<gene>
    <name evidence="1" type="ORF">FC70_GL000945</name>
</gene>
<accession>A0A0R1RMN0</accession>
<evidence type="ECO:0008006" key="3">
    <source>
        <dbReference type="Google" id="ProtNLM"/>
    </source>
</evidence>
<dbReference type="RefSeq" id="WP_057889900.1">
    <property type="nucleotide sequence ID" value="NZ_AZFE01000031.1"/>
</dbReference>
<dbReference type="InterPro" id="IPR010360">
    <property type="entry name" value="DUF956"/>
</dbReference>
<organism evidence="1 2">
    <name type="scientific">Paucilactobacillus oligofermentans DSM 15707 = LMG 22743</name>
    <dbReference type="NCBI Taxonomy" id="1423778"/>
    <lineage>
        <taxon>Bacteria</taxon>
        <taxon>Bacillati</taxon>
        <taxon>Bacillota</taxon>
        <taxon>Bacilli</taxon>
        <taxon>Lactobacillales</taxon>
        <taxon>Lactobacillaceae</taxon>
        <taxon>Paucilactobacillus</taxon>
    </lineage>
</organism>
<dbReference type="AlphaFoldDB" id="A0A0R1RMN0"/>
<evidence type="ECO:0000313" key="2">
    <source>
        <dbReference type="Proteomes" id="UP000051697"/>
    </source>
</evidence>
<dbReference type="Pfam" id="PF06115">
    <property type="entry name" value="DUF956"/>
    <property type="match status" value="1"/>
</dbReference>
<reference evidence="1 2" key="1">
    <citation type="journal article" date="2015" name="Genome Announc.">
        <title>Expanding the biotechnology potential of lactobacilli through comparative genomics of 213 strains and associated genera.</title>
        <authorList>
            <person name="Sun Z."/>
            <person name="Harris H.M."/>
            <person name="McCann A."/>
            <person name="Guo C."/>
            <person name="Argimon S."/>
            <person name="Zhang W."/>
            <person name="Yang X."/>
            <person name="Jeffery I.B."/>
            <person name="Cooney J.C."/>
            <person name="Kagawa T.F."/>
            <person name="Liu W."/>
            <person name="Song Y."/>
            <person name="Salvetti E."/>
            <person name="Wrobel A."/>
            <person name="Rasinkangas P."/>
            <person name="Parkhill J."/>
            <person name="Rea M.C."/>
            <person name="O'Sullivan O."/>
            <person name="Ritari J."/>
            <person name="Douillard F.P."/>
            <person name="Paul Ross R."/>
            <person name="Yang R."/>
            <person name="Briner A.E."/>
            <person name="Felis G.E."/>
            <person name="de Vos W.M."/>
            <person name="Barrangou R."/>
            <person name="Klaenhammer T.R."/>
            <person name="Caufield P.W."/>
            <person name="Cui Y."/>
            <person name="Zhang H."/>
            <person name="O'Toole P.W."/>
        </authorList>
    </citation>
    <scope>NUCLEOTIDE SEQUENCE [LARGE SCALE GENOMIC DNA]</scope>
    <source>
        <strain evidence="1 2">DSM 15707</strain>
    </source>
</reference>
<name>A0A0R1RMN0_9LACO</name>
<evidence type="ECO:0000313" key="1">
    <source>
        <dbReference type="EMBL" id="KRL55349.1"/>
    </source>
</evidence>
<dbReference type="EMBL" id="AZFE01000031">
    <property type="protein sequence ID" value="KRL55349.1"/>
    <property type="molecule type" value="Genomic_DNA"/>
</dbReference>
<keyword evidence="2" id="KW-1185">Reference proteome</keyword>
<sequence length="128" mass="14398">MVESINTKVELVEKATSYLGVGTYGQLMIGNNGFEFFNDKNVKDFIQIPWEEVDQVIASVIFGGKAIPRFALKTKGNGTYTFSSKDPKATLRAIRNYVSPDKMVKSLSFWDVVKRSACNILHKNNKNK</sequence>
<dbReference type="PATRIC" id="fig|1423778.4.peg.978"/>
<comment type="caution">
    <text evidence="1">The sequence shown here is derived from an EMBL/GenBank/DDBJ whole genome shotgun (WGS) entry which is preliminary data.</text>
</comment>
<protein>
    <recommendedName>
        <fullName evidence="3">DUF956 family protein</fullName>
    </recommendedName>
</protein>
<proteinExistence type="predicted"/>
<dbReference type="OrthoDB" id="1646215at2"/>
<dbReference type="STRING" id="1423778.FC70_GL000945"/>
<dbReference type="KEGG" id="lol:LACOL_0352"/>